<proteinExistence type="predicted"/>
<keyword evidence="1" id="KW-0175">Coiled coil</keyword>
<dbReference type="InterPro" id="IPR009293">
    <property type="entry name" value="UPF0478"/>
</dbReference>
<dbReference type="PANTHER" id="PTHR40070:SF1">
    <property type="entry name" value="UPF0478 PROTEIN YTXG"/>
    <property type="match status" value="1"/>
</dbReference>
<dbReference type="RefSeq" id="WP_139606668.1">
    <property type="nucleotide sequence ID" value="NZ_VDCQ01000071.1"/>
</dbReference>
<organism evidence="3 4">
    <name type="scientific">Paenibacillus hemerocallicola</name>
    <dbReference type="NCBI Taxonomy" id="1172614"/>
    <lineage>
        <taxon>Bacteria</taxon>
        <taxon>Bacillati</taxon>
        <taxon>Bacillota</taxon>
        <taxon>Bacilli</taxon>
        <taxon>Bacillales</taxon>
        <taxon>Paenibacillaceae</taxon>
        <taxon>Paenibacillus</taxon>
    </lineage>
</organism>
<dbReference type="Gene3D" id="1.20.1480.30">
    <property type="entry name" value="Designed four-helix bundle protein"/>
    <property type="match status" value="1"/>
</dbReference>
<keyword evidence="4" id="KW-1185">Reference proteome</keyword>
<comment type="caution">
    <text evidence="3">The sequence shown here is derived from an EMBL/GenBank/DDBJ whole genome shotgun (WGS) entry which is preliminary data.</text>
</comment>
<evidence type="ECO:0000256" key="2">
    <source>
        <dbReference type="SAM" id="MobiDB-lite"/>
    </source>
</evidence>
<dbReference type="Proteomes" id="UP000307943">
    <property type="component" value="Unassembled WGS sequence"/>
</dbReference>
<sequence length="162" mass="17922">MIIEISVACIAVAFIVLVAFLIATLQSARASLKQVSETLAHLEVKVDAISQETVKLMHTTQNIADDVQGKMKSVDTLFHSIGQVGESVHQITSSVKQVSATVSDSVRRAGDKANRERSRNQTAEWMELASLGLHLWRKWQSRRKQGNDSPLDKTNERDGINV</sequence>
<dbReference type="PANTHER" id="PTHR40070">
    <property type="entry name" value="UPF0478 PROTEIN YTXG"/>
    <property type="match status" value="1"/>
</dbReference>
<evidence type="ECO:0000313" key="4">
    <source>
        <dbReference type="Proteomes" id="UP000307943"/>
    </source>
</evidence>
<feature type="compositionally biased region" description="Basic and acidic residues" evidence="2">
    <location>
        <begin position="150"/>
        <end position="162"/>
    </location>
</feature>
<evidence type="ECO:0000256" key="1">
    <source>
        <dbReference type="SAM" id="Coils"/>
    </source>
</evidence>
<dbReference type="AlphaFoldDB" id="A0A5C4SYR6"/>
<dbReference type="EMBL" id="VDCQ01000071">
    <property type="protein sequence ID" value="TNJ61863.1"/>
    <property type="molecule type" value="Genomic_DNA"/>
</dbReference>
<gene>
    <name evidence="3" type="ORF">FE784_33820</name>
</gene>
<dbReference type="OrthoDB" id="2615180at2"/>
<name>A0A5C4SYR6_9BACL</name>
<dbReference type="Pfam" id="PF06103">
    <property type="entry name" value="DUF948"/>
    <property type="match status" value="1"/>
</dbReference>
<evidence type="ECO:0000313" key="3">
    <source>
        <dbReference type="EMBL" id="TNJ61863.1"/>
    </source>
</evidence>
<accession>A0A5C4SYR6</accession>
<feature type="coiled-coil region" evidence="1">
    <location>
        <begin position="25"/>
        <end position="52"/>
    </location>
</feature>
<feature type="region of interest" description="Disordered" evidence="2">
    <location>
        <begin position="142"/>
        <end position="162"/>
    </location>
</feature>
<reference evidence="3 4" key="1">
    <citation type="submission" date="2019-05" db="EMBL/GenBank/DDBJ databases">
        <title>We sequenced the genome of Paenibacillus hemerocallicola KCTC 33185 for further insight into its adaptation and study the phylogeny of Paenibacillus.</title>
        <authorList>
            <person name="Narsing Rao M.P."/>
        </authorList>
    </citation>
    <scope>NUCLEOTIDE SEQUENCE [LARGE SCALE GENOMIC DNA]</scope>
    <source>
        <strain evidence="3 4">KCTC 33185</strain>
    </source>
</reference>
<protein>
    <submittedName>
        <fullName evidence="3">DUF948 domain-containing protein</fullName>
    </submittedName>
</protein>